<gene>
    <name evidence="2" type="ORF">YALI1_C16827g</name>
</gene>
<feature type="compositionally biased region" description="Basic and acidic residues" evidence="1">
    <location>
        <begin position="1"/>
        <end position="13"/>
    </location>
</feature>
<dbReference type="EMBL" id="CP017555">
    <property type="protein sequence ID" value="AOW02728.1"/>
    <property type="molecule type" value="Genomic_DNA"/>
</dbReference>
<proteinExistence type="predicted"/>
<accession>A0A1D8NAR4</accession>
<evidence type="ECO:0000256" key="1">
    <source>
        <dbReference type="SAM" id="MobiDB-lite"/>
    </source>
</evidence>
<evidence type="ECO:0000313" key="2">
    <source>
        <dbReference type="EMBL" id="AOW02728.1"/>
    </source>
</evidence>
<dbReference type="RefSeq" id="XP_068138422.1">
    <property type="nucleotide sequence ID" value="XM_068282321.1"/>
</dbReference>
<sequence>MTRNCKTKEHAAETEEINPHCPAGTQSPPPSHPEKPAQLKHPLLGIRLSIYHMMVQLSELCRRENPAQAVFTTKSPTHSKDMCNCKPLEQEQEQERAAAASSDGRSRDRAMSHVTAPFRARISRDTLIQIQVTQEPLHFCDAKSSVGCLLEVNNWALIQQLVVKEVSKKIGSIDYDPEKTTGALSSRIGAILPELKPLSSPRDSFTP</sequence>
<organism evidence="2 3">
    <name type="scientific">Yarrowia lipolytica</name>
    <name type="common">Candida lipolytica</name>
    <dbReference type="NCBI Taxonomy" id="4952"/>
    <lineage>
        <taxon>Eukaryota</taxon>
        <taxon>Fungi</taxon>
        <taxon>Dikarya</taxon>
        <taxon>Ascomycota</taxon>
        <taxon>Saccharomycotina</taxon>
        <taxon>Dipodascomycetes</taxon>
        <taxon>Dipodascales</taxon>
        <taxon>Dipodascales incertae sedis</taxon>
        <taxon>Yarrowia</taxon>
    </lineage>
</organism>
<evidence type="ECO:0000313" key="3">
    <source>
        <dbReference type="Proteomes" id="UP000182444"/>
    </source>
</evidence>
<name>A0A1D8NAR4_YARLL</name>
<feature type="region of interest" description="Disordered" evidence="1">
    <location>
        <begin position="1"/>
        <end position="38"/>
    </location>
</feature>
<dbReference type="AlphaFoldDB" id="A0A1D8NAR4"/>
<dbReference type="GeneID" id="94582956"/>
<reference evidence="2 3" key="1">
    <citation type="journal article" date="2016" name="PLoS ONE">
        <title>Sequence Assembly of Yarrowia lipolytica Strain W29/CLIB89 Shows Transposable Element Diversity.</title>
        <authorList>
            <person name="Magnan C."/>
            <person name="Yu J."/>
            <person name="Chang I."/>
            <person name="Jahn E."/>
            <person name="Kanomata Y."/>
            <person name="Wu J."/>
            <person name="Zeller M."/>
            <person name="Oakes M."/>
            <person name="Baldi P."/>
            <person name="Sandmeyer S."/>
        </authorList>
    </citation>
    <scope>NUCLEOTIDE SEQUENCE [LARGE SCALE GENOMIC DNA]</scope>
    <source>
        <strain evidence="3">CLIB89(W29)</strain>
    </source>
</reference>
<dbReference type="Proteomes" id="UP000182444">
    <property type="component" value="Chromosome 1C"/>
</dbReference>
<dbReference type="VEuPathDB" id="FungiDB:YALI1_C16827g"/>
<protein>
    <submittedName>
        <fullName evidence="2">Uncharacterized protein</fullName>
    </submittedName>
</protein>
<feature type="region of interest" description="Disordered" evidence="1">
    <location>
        <begin position="89"/>
        <end position="111"/>
    </location>
</feature>